<dbReference type="EMBL" id="RAXV01000041">
    <property type="protein sequence ID" value="RKG29457.1"/>
    <property type="molecule type" value="Genomic_DNA"/>
</dbReference>
<keyword evidence="2" id="KW-1185">Reference proteome</keyword>
<protein>
    <submittedName>
        <fullName evidence="1">Uncharacterized protein</fullName>
    </submittedName>
</protein>
<gene>
    <name evidence="1" type="ORF">D7V32_15000</name>
</gene>
<evidence type="ECO:0000313" key="1">
    <source>
        <dbReference type="EMBL" id="RKG29457.1"/>
    </source>
</evidence>
<name>A0A3A8E3E6_9GAMM</name>
<dbReference type="OrthoDB" id="6660515at2"/>
<reference evidence="1 2" key="1">
    <citation type="submission" date="2018-09" db="EMBL/GenBank/DDBJ databases">
        <title>The draft genome of Acinetobacter spp. strains.</title>
        <authorList>
            <person name="Qin J."/>
            <person name="Feng Y."/>
            <person name="Zong Z."/>
        </authorList>
    </citation>
    <scope>NUCLEOTIDE SEQUENCE [LARGE SCALE GENOMIC DNA]</scope>
    <source>
        <strain evidence="1 2">WCHAc060012</strain>
    </source>
</reference>
<dbReference type="RefSeq" id="WP_120403642.1">
    <property type="nucleotide sequence ID" value="NZ_RAXV01000041.1"/>
</dbReference>
<organism evidence="1 2">
    <name type="scientific">Acinetobacter tianfuensis</name>
    <dbReference type="NCBI Taxonomy" id="2419603"/>
    <lineage>
        <taxon>Bacteria</taxon>
        <taxon>Pseudomonadati</taxon>
        <taxon>Pseudomonadota</taxon>
        <taxon>Gammaproteobacteria</taxon>
        <taxon>Moraxellales</taxon>
        <taxon>Moraxellaceae</taxon>
        <taxon>Acinetobacter</taxon>
    </lineage>
</organism>
<dbReference type="AlphaFoldDB" id="A0A3A8E3E6"/>
<comment type="caution">
    <text evidence="1">The sequence shown here is derived from an EMBL/GenBank/DDBJ whole genome shotgun (WGS) entry which is preliminary data.</text>
</comment>
<evidence type="ECO:0000313" key="2">
    <source>
        <dbReference type="Proteomes" id="UP000282388"/>
    </source>
</evidence>
<dbReference type="Proteomes" id="UP000282388">
    <property type="component" value="Unassembled WGS sequence"/>
</dbReference>
<sequence length="215" mass="24043">MIGHQRDVLNALGIDLWIPKAQVCQLHQPAIWRDQAPVERIPEIILPSLQKPAENQSAAELKADVSAAAVQITEAAEPISAVEAEVRPILQIEPFVLESVSMEHCVLLIDAANLGAEEQLLWSNIQRAGKSEFSMLQWPFAWLKFQDGRGASSYVSGFIDAMREGNKNVLCLGSIPHLASSDYIQLASLQEMLQEPRLKKRLWQFMQNKPKDTVH</sequence>
<proteinExistence type="predicted"/>
<accession>A0A3A8E3E6</accession>